<protein>
    <recommendedName>
        <fullName evidence="3">VWFA domain-containing protein</fullName>
    </recommendedName>
</protein>
<dbReference type="Pfam" id="PF24346">
    <property type="entry name" value="DUF7507"/>
    <property type="match status" value="11"/>
</dbReference>
<evidence type="ECO:0000313" key="4">
    <source>
        <dbReference type="EMBL" id="PVW16333.1"/>
    </source>
</evidence>
<feature type="domain" description="VWFA" evidence="3">
    <location>
        <begin position="68"/>
        <end position="273"/>
    </location>
</feature>
<dbReference type="OrthoDB" id="9805017at2"/>
<feature type="region of interest" description="Disordered" evidence="1">
    <location>
        <begin position="2270"/>
        <end position="2292"/>
    </location>
</feature>
<comment type="caution">
    <text evidence="4">The sequence shown here is derived from an EMBL/GenBank/DDBJ whole genome shotgun (WGS) entry which is preliminary data.</text>
</comment>
<feature type="region of interest" description="Disordered" evidence="1">
    <location>
        <begin position="1052"/>
        <end position="1087"/>
    </location>
</feature>
<feature type="region of interest" description="Disordered" evidence="1">
    <location>
        <begin position="3899"/>
        <end position="3934"/>
    </location>
</feature>
<dbReference type="CDD" id="cd00146">
    <property type="entry name" value="PKD"/>
    <property type="match status" value="1"/>
</dbReference>
<dbReference type="InterPro" id="IPR036465">
    <property type="entry name" value="vWFA_dom_sf"/>
</dbReference>
<dbReference type="InterPro" id="IPR013783">
    <property type="entry name" value="Ig-like_fold"/>
</dbReference>
<feature type="compositionally biased region" description="Low complexity" evidence="1">
    <location>
        <begin position="2651"/>
        <end position="2663"/>
    </location>
</feature>
<dbReference type="InterPro" id="IPR025667">
    <property type="entry name" value="SprB_repeat"/>
</dbReference>
<accession>A0A2U0I5E9</accession>
<feature type="region of interest" description="Disordered" evidence="1">
    <location>
        <begin position="3268"/>
        <end position="3294"/>
    </location>
</feature>
<feature type="region of interest" description="Disordered" evidence="1">
    <location>
        <begin position="3019"/>
        <end position="3042"/>
    </location>
</feature>
<feature type="region of interest" description="Disordered" evidence="1">
    <location>
        <begin position="2896"/>
        <end position="2918"/>
    </location>
</feature>
<feature type="region of interest" description="Disordered" evidence="1">
    <location>
        <begin position="3142"/>
        <end position="3169"/>
    </location>
</feature>
<reference evidence="4 5" key="1">
    <citation type="submission" date="2018-04" db="EMBL/GenBank/DDBJ databases">
        <title>Marixanthomonas spongiae HN-E44 sp. nov., isolated from a marine sponge.</title>
        <authorList>
            <person name="Luo L."/>
            <person name="Zhuang L."/>
        </authorList>
    </citation>
    <scope>NUCLEOTIDE SEQUENCE [LARGE SCALE GENOMIC DNA]</scope>
    <source>
        <strain evidence="4 5">HN-E44</strain>
    </source>
</reference>
<dbReference type="Gene3D" id="2.60.40.10">
    <property type="entry name" value="Immunoglobulins"/>
    <property type="match status" value="1"/>
</dbReference>
<feature type="compositionally biased region" description="Polar residues" evidence="1">
    <location>
        <begin position="1460"/>
        <end position="1472"/>
    </location>
</feature>
<feature type="chain" id="PRO_5015440097" description="VWFA domain-containing protein" evidence="2">
    <location>
        <begin position="34"/>
        <end position="4048"/>
    </location>
</feature>
<feature type="compositionally biased region" description="Polar residues" evidence="1">
    <location>
        <begin position="2280"/>
        <end position="2292"/>
    </location>
</feature>
<dbReference type="InterPro" id="IPR051172">
    <property type="entry name" value="Chlamydia_OmcB"/>
</dbReference>
<dbReference type="InterPro" id="IPR055354">
    <property type="entry name" value="DUF7507"/>
</dbReference>
<feature type="compositionally biased region" description="Low complexity" evidence="1">
    <location>
        <begin position="1785"/>
        <end position="1802"/>
    </location>
</feature>
<dbReference type="InterPro" id="IPR047589">
    <property type="entry name" value="DUF11_rpt"/>
</dbReference>
<dbReference type="PROSITE" id="PS50234">
    <property type="entry name" value="VWFA"/>
    <property type="match status" value="1"/>
</dbReference>
<feature type="region of interest" description="Disordered" evidence="1">
    <location>
        <begin position="1785"/>
        <end position="1804"/>
    </location>
</feature>
<dbReference type="InterPro" id="IPR002035">
    <property type="entry name" value="VWF_A"/>
</dbReference>
<feature type="region of interest" description="Disordered" evidence="1">
    <location>
        <begin position="1571"/>
        <end position="1598"/>
    </location>
</feature>
<dbReference type="SUPFAM" id="SSF53300">
    <property type="entry name" value="vWA-like"/>
    <property type="match status" value="1"/>
</dbReference>
<gene>
    <name evidence="4" type="ORF">DDV96_03480</name>
</gene>
<dbReference type="InterPro" id="IPR043504">
    <property type="entry name" value="Peptidase_S1_PA_chymotrypsin"/>
</dbReference>
<dbReference type="SMART" id="SM00327">
    <property type="entry name" value="VWA"/>
    <property type="match status" value="1"/>
</dbReference>
<name>A0A2U0I5E9_9FLAO</name>
<dbReference type="Pfam" id="PF13573">
    <property type="entry name" value="SprB"/>
    <property type="match status" value="6"/>
</dbReference>
<feature type="region of interest" description="Disordered" evidence="1">
    <location>
        <begin position="2767"/>
        <end position="2793"/>
    </location>
</feature>
<organism evidence="4 5">
    <name type="scientific">Marixanthomonas spongiae</name>
    <dbReference type="NCBI Taxonomy" id="2174845"/>
    <lineage>
        <taxon>Bacteria</taxon>
        <taxon>Pseudomonadati</taxon>
        <taxon>Bacteroidota</taxon>
        <taxon>Flavobacteriia</taxon>
        <taxon>Flavobacteriales</taxon>
        <taxon>Flavobacteriaceae</taxon>
        <taxon>Marixanthomonas</taxon>
    </lineage>
</organism>
<feature type="region of interest" description="Disordered" evidence="1">
    <location>
        <begin position="1449"/>
        <end position="1473"/>
    </location>
</feature>
<dbReference type="Pfam" id="PF17963">
    <property type="entry name" value="Big_9"/>
    <property type="match status" value="12"/>
</dbReference>
<evidence type="ECO:0000259" key="3">
    <source>
        <dbReference type="PROSITE" id="PS50234"/>
    </source>
</evidence>
<sequence>MKRFLQLRNILNKKSGTVFFMLFFLFSASSLFAQAIVVNRTVTENPTLCNQYDVELEVTGNPSVAPSEVVLVIDRSGSMDDGPKPEPIDYAKDAAIDFVNNFFANNPTGMNRIAVVSYAASASTDIGLTGSSGKQDVIDAINGLVTNGNTNIEAAMVKADQVLSNQATFDCNTNRSIVLLTDGVANRDNHGNSCSNSGVDTPCQLNAIQAGINAQTTTKGGEVYNQNIFSVGLFNAIQGGQQTAATKTIDGIQNAGLFTTENAPDLMNIYNTILGQLTPAATQISGQALVTNTIDSGFDYVSGSISASKGTASASGDLLSWYVNHVSNETITLNYSIVSVGSDACGIEQNTGEAVMQYIDADCNEQTLTFNNPDICVPCPEVTAEIEQNVCDNSVAYDADVYSGECSPVSGDVEWEFFLNNVSVGTSNTASGTFTYTGSEDFEGNFRAEVSYSGSYGTGCTLPAVDDEEEITLISQLTASVEKTDPTEAGQCSNGSATVDPSNGTAPYTYQWSANAGSQTTQTATNLGAGTYDVTITDANGCSVEKSIVLTCDIEGWNFECGSNKVVDEYGYNANGNTTTTATIPDAGNVYQYVVEIVYKGNNPGQTVEVVDNANVSHTLSRSVPMGSSSNIWVYRGLVSGSASTVTYTNPNVKNKLQSLVVYAFRNVPDATANSGKFTDLSGVNDIQSFTIDIPAFSSPRDLVVETPISELTNDGRYLLLKAEAGGVKDQVFLYGSDPSLPGGTCCLSIPTLTLEDVPGNVTQVTITVDTRNKQNGQNVNGQSWIIAGGVNVDANCYEDLELTLDNKTDVQCFGENSGSITVQATGGLEPYEYSLNGGTSQSSPTFNNLTAGVYTIEVTDSLGNTDSISVTLTEPEALSVQITKENASATGGCENGQATADPSGGTPPYSYQWSASANNQTTATATNLPSGTHTVTITDANDCEIEQGVVIDCVNDCDAVITVDYVKNVPCTGENGGMAKVSASSAANPSATFTFTWNTVPPQVDSGATSSTISNQPAGVYTVSVTIDGTQCQPVEQSVTITEPANALNVSATSTDESGPTTGDGTATANPSGGTPPYSYSWSPGGETTQTITGLSAGTYTVTVTDANGCTATASTTVNPGTCQGLSATASSTPVTCNGDNDGTATVAVSGGSGSFTYAWSPGGETTQTITGLSAGTYSVIVTDTVTQCTAEATTTVNEPNMLSSGIAVTNISCFGGDNGSLDLTVTGGTQPYSFEWSNGATTEDLSNLTAGTYSVTITDVNGCTTTDSAEVLQPSEALSLEIVSQTDIVCNELGAVTVEAFGGTSPYLYSIDGGTPQASGTFDSLEEGDYTISVADANGCDAEISVTILSNCIQAIDDINDTFVNLPVNGDVSTNDLNLDGPVGTETFTLVSGPSNGTLTLNPDGTYTYTPATDYVGEDSFEYQVCDTGNPVACDTATVYIEVQPIGSPDNDPPVANADTNSTQEGTSVDGTVLPNDFDPDGDPITVTGNTLPTNGTVTINPDGTYTYSPNPGFTGEDTFEYTICDNGSPALCDTATVTIQVVDGTDNMTTAVDDAYYGFPDTDITGNVLNNDTDPESDGQNVDTTVSPSNGPSNGTVVLNADGTFTYTPNTGYTGTDSFVYEIYDNGSPEARDIATVYISIDPNDGGNEILAIDDINNTFMNLPVSGNVSTNDLNPDGPVGTETFTLVEGPAYGSLSFNPDGTYIYYPENDYVGEDTFKYQVCDSGNPVACDTATVYIEIQPEGSPDNAPPVANADTNSTQEGTPVDGTVLSNDFDPDGDPITVTGNTPPTNGTVTINPDGTYTYSPNPGFTGEDTFEYTICDNGSPALCDTATVTIQVVDGTENMTTAVDDAYYGFPSEDIVGNVLDNDTDPEGDNQTVDTLLSPRYGPVHGSLVLNADGTFVYTPFGSYTGTDSFVYEIYDNGSPEARDIATVYISIDPNDGGNVILAIDDINDTFVNLPVSGDVSTNDINPDGPSDTETFTLVNGPSNGSLTLNLDGTYTYTPATDYVGEDTFEYQVCDGGNPVACDTATVYIEVQPVGSPDNDPPVANADTNTTKIDVPVNGNVLPNDYDPDGDPITVTGNTTPANGTVTINPDGTYTYTPNPGFTGEDTFEYTICDNGNPALCDTAVVTIQVIACDCNSTVANDDAYYGLPDQDILGNVLDNDTDPEGHNQNVDTAITPISGPTNGTLSINADGSFTYTPNAGYIGTDQFVYGVEDDGFPVATDVATVYISIDPNDGGNEILAIDDINDTFVNLPVNGDVSTNDLNPDGPTGTETFTLVSGPSNGSLTFNPDGTYTYTPATDYVGEDTFEYQVCDAGNPVACDTATVTIEIVDDPILENDPPVANNDTNTTEVDVPVSGTVISNDFDPDGDPITVTNNTAPANGAVTVNPDGTYTYTPNPGFVGEDTFEYTICDNGSPALCDTATVTIYIVENNANITVANDDAYYGEINAIVSGNVLDNDNDPEGDNQSVDIAISPVSGPSNGTVTINADGSFEYTPNTDFTGNDQFVYGIVDDGSPIATDLATVYILIEETPAPAIAIVKTGGFNDEDQDGCTNVGETITYTFTVTNQGNVPLTDIAVTDPLLEAPNPVVPIVLVSGDDGDGILQETETWVYEANYTLTQEDIDTGEVVNQATVHGTDPDGTTVEDLSGTTTTTDDETTTTLCQEPAIAIVKTGDYNDGGDCSQPGEEINYTFTVTNEGNVSLSSVNVTDPLIATITGPTGDTDGDGELDVDETWEYTGSYVITQDDIDAGEVNNQATAEGTAPDGTPVEDLSGTTTTTDDETTTTLCQEPAIAIVKTSSYDDGGDCSQPGEEINYTFTVTNEGNVSLSSVNVTDPLIATINGPTGDTDGDGELDVDETWEYTGSYVITQADIDAGEVINQATAEGTAPDGTTVEDLSGSMTTTDDETTTTLCQEPAITIVKTSSYDDGGDCSQPGEEINYTFTVTNEGNVSLSNVNVTDPLIATINGPTGDTDGDGELDVDETWEYTGSYVITQDDIDAGEVINQATAEGTAPDGTTVEDLSGTTTTTDDETTTTLCQAPAIAIVKTSSYDDGGDCSQPGEEINYTFTVTNEGNVSLSSVNVTDPLIATISGPTGDTDGDGELDVTEEWEYTGTYVITQADIDNGSVTNTATAEGTAPDGTVVTDDSGSTVDNDDPTETELCQTPAIAIVKASSYDDGGDCSQPGEEINYTFTVTNEGNVSLENVSVTDPLIATISGPTGDTDGDGELDVTEEWEYTGTYVITQADIDNGSVTNTATAEGTAPDGTVVTDDSGSTVDNDDPTETELCQTPAIAIVKTSSYDDGGDCSQPGEEINYTFTVTNEGNVSLSNVNVTDPLIATINGPTGDTDGDGELDVDETWEYTGSYVITQDDIDKGEVINQATAEGTAPDGAVVTDESGLTINDDDPTITTLCQDPVIAIVKTGVFNDEDGDGCSNVGETISYTFSVTNEGNVSLSFISIQDPLLGGTLTGPDSGDTDGDDKLDISEEWIYTATYTITQADINAGEVVNQATAKGEAPSGETVTDDSGATIGDDDPTVTVLCQNAAIAIVKTGVFNDENGDDCSDVGETIGYTFSVTNQGNVSLTSINVTDPLLGGAIAGPDSGDANGNGELDLDEEWVYSGSYAITQADINAGEVVNQATAEGVDPNGNVVSDDSGTTINDDDPTVTVLCQNGGIALVKIGTFSDENGDGCTQVGETIVYDFIVTNTGIVDLTNVTVTDPLVTVNGGPINLVSGATDATTFTATYTITQADIDAGQVVNQATAEGTTPEGDVVSDVSGATINDDDPTVTILCQDPSMSLEKVGVFNDENSDGIPQEGETISYAFSVTNTGNVTLYNITIEDPLPGIEIQGGPIASLAPDETDDTTFTAIYSINDADIEAGQVINQATVIGEDEQGTSVTDESDDPNNDEDVDNNGDGEPDDPTVTVLPNVDPEGDFEIFNGITPNGDNLNDYFIISGIQDYPDNNVKIYNRWGVLVWETNGYGGSNGKENVFEGESNGRATIRANEELPTGTYFYILSFPGDNPGKASYSGYLYINR</sequence>
<feature type="compositionally biased region" description="Acidic residues" evidence="1">
    <location>
        <begin position="3901"/>
        <end position="3932"/>
    </location>
</feature>
<keyword evidence="2" id="KW-0732">Signal</keyword>
<feature type="region of interest" description="Disordered" evidence="1">
    <location>
        <begin position="2643"/>
        <end position="2667"/>
    </location>
</feature>
<dbReference type="Gene3D" id="2.60.40.2810">
    <property type="match status" value="1"/>
</dbReference>
<dbReference type="Pfam" id="PF13519">
    <property type="entry name" value="VWA_2"/>
    <property type="match status" value="1"/>
</dbReference>
<dbReference type="Gene3D" id="3.40.50.410">
    <property type="entry name" value="von Willebrand factor, type A domain"/>
    <property type="match status" value="1"/>
</dbReference>
<feature type="signal peptide" evidence="2">
    <location>
        <begin position="1"/>
        <end position="33"/>
    </location>
</feature>
<dbReference type="CDD" id="cd00198">
    <property type="entry name" value="vWFA"/>
    <property type="match status" value="1"/>
</dbReference>
<dbReference type="NCBIfam" id="TIGR01451">
    <property type="entry name" value="B_ant_repeat"/>
    <property type="match status" value="11"/>
</dbReference>
<dbReference type="PANTHER" id="PTHR34819">
    <property type="entry name" value="LARGE CYSTEINE-RICH PERIPLASMIC PROTEIN OMCB"/>
    <property type="match status" value="1"/>
</dbReference>
<dbReference type="Gene3D" id="2.60.40.740">
    <property type="match status" value="3"/>
</dbReference>
<dbReference type="Gene3D" id="2.40.10.10">
    <property type="entry name" value="Trypsin-like serine proteases"/>
    <property type="match status" value="1"/>
</dbReference>
<keyword evidence="5" id="KW-1185">Reference proteome</keyword>
<dbReference type="NCBIfam" id="NF012211">
    <property type="entry name" value="tand_rpt_95"/>
    <property type="match status" value="12"/>
</dbReference>
<dbReference type="PANTHER" id="PTHR34819:SF3">
    <property type="entry name" value="CELL SURFACE PROTEIN"/>
    <property type="match status" value="1"/>
</dbReference>
<feature type="region of interest" description="Disordered" evidence="1">
    <location>
        <begin position="1746"/>
        <end position="1769"/>
    </location>
</feature>
<feature type="region of interest" description="Disordered" evidence="1">
    <location>
        <begin position="889"/>
        <end position="915"/>
    </location>
</feature>
<feature type="compositionally biased region" description="Low complexity" evidence="1">
    <location>
        <begin position="3026"/>
        <end position="3038"/>
    </location>
</feature>
<evidence type="ECO:0000313" key="5">
    <source>
        <dbReference type="Proteomes" id="UP000245962"/>
    </source>
</evidence>
<dbReference type="Gene3D" id="2.60.40.3440">
    <property type="match status" value="11"/>
</dbReference>
<dbReference type="Proteomes" id="UP000245962">
    <property type="component" value="Unassembled WGS sequence"/>
</dbReference>
<dbReference type="RefSeq" id="WP_116693350.1">
    <property type="nucleotide sequence ID" value="NZ_QEHR01000002.1"/>
</dbReference>
<dbReference type="Pfam" id="PF13585">
    <property type="entry name" value="CHU_C"/>
    <property type="match status" value="1"/>
</dbReference>
<dbReference type="EMBL" id="QEHR01000002">
    <property type="protein sequence ID" value="PVW16333.1"/>
    <property type="molecule type" value="Genomic_DNA"/>
</dbReference>
<proteinExistence type="predicted"/>
<evidence type="ECO:0000256" key="1">
    <source>
        <dbReference type="SAM" id="MobiDB-lite"/>
    </source>
</evidence>
<evidence type="ECO:0000256" key="2">
    <source>
        <dbReference type="SAM" id="SignalP"/>
    </source>
</evidence>